<keyword evidence="2" id="KW-1185">Reference proteome</keyword>
<dbReference type="Proteomes" id="UP001596977">
    <property type="component" value="Unassembled WGS sequence"/>
</dbReference>
<dbReference type="EMBL" id="JBHTJG010000001">
    <property type="protein sequence ID" value="MFD0945596.1"/>
    <property type="molecule type" value="Genomic_DNA"/>
</dbReference>
<dbReference type="RefSeq" id="WP_380916252.1">
    <property type="nucleotide sequence ID" value="NZ_JBHTJG010000001.1"/>
</dbReference>
<evidence type="ECO:0000313" key="2">
    <source>
        <dbReference type="Proteomes" id="UP001596977"/>
    </source>
</evidence>
<organism evidence="1 2">
    <name type="scientific">Sphingomonas canadensis</name>
    <dbReference type="NCBI Taxonomy" id="1219257"/>
    <lineage>
        <taxon>Bacteria</taxon>
        <taxon>Pseudomonadati</taxon>
        <taxon>Pseudomonadota</taxon>
        <taxon>Alphaproteobacteria</taxon>
        <taxon>Sphingomonadales</taxon>
        <taxon>Sphingomonadaceae</taxon>
        <taxon>Sphingomonas</taxon>
    </lineage>
</organism>
<protein>
    <submittedName>
        <fullName evidence="1">Uncharacterized protein</fullName>
    </submittedName>
</protein>
<comment type="caution">
    <text evidence="1">The sequence shown here is derived from an EMBL/GenBank/DDBJ whole genome shotgun (WGS) entry which is preliminary data.</text>
</comment>
<accession>A0ABW3H2A1</accession>
<reference evidence="2" key="1">
    <citation type="journal article" date="2019" name="Int. J. Syst. Evol. Microbiol.">
        <title>The Global Catalogue of Microorganisms (GCM) 10K type strain sequencing project: providing services to taxonomists for standard genome sequencing and annotation.</title>
        <authorList>
            <consortium name="The Broad Institute Genomics Platform"/>
            <consortium name="The Broad Institute Genome Sequencing Center for Infectious Disease"/>
            <person name="Wu L."/>
            <person name="Ma J."/>
        </authorList>
    </citation>
    <scope>NUCLEOTIDE SEQUENCE [LARGE SCALE GENOMIC DNA]</scope>
    <source>
        <strain evidence="2">CCUG 62982</strain>
    </source>
</reference>
<sequence>MGHDITAVIGSPAVVARVVSVAECPAPTELNGGLHIAPLGYQQIDKLTRLEPGRYSEGFKSFSEGLQAALLKAVDGGTLAFVETNYFGGTGSQAAAVIAGGKVAMQAATAVTRNPVRRDDPINSALRALGVEAASGMDEFDTVGLGRFRDLESLGLDEWDDE</sequence>
<name>A0ABW3H2A1_9SPHN</name>
<gene>
    <name evidence="1" type="ORF">ACFQ1E_04530</name>
</gene>
<proteinExistence type="predicted"/>
<evidence type="ECO:0000313" key="1">
    <source>
        <dbReference type="EMBL" id="MFD0945596.1"/>
    </source>
</evidence>